<dbReference type="InterPro" id="IPR017941">
    <property type="entry name" value="Rieske_2Fe-2S"/>
</dbReference>
<dbReference type="SUPFAM" id="SSF55961">
    <property type="entry name" value="Bet v1-like"/>
    <property type="match status" value="1"/>
</dbReference>
<sequence>MLRLGLRSSASSPGSSFTPCGGSTGCSSAPLVLLRALEDVGYVPEDGRSKARAANEVRRRRKIGDLPPVYPNGWYRVLDTCVLKRGQVRNVTVLGEQVAVFRGQDGKAYVLDAYCPHLGANLAVGGRVVGNCIECPFHGWQFAGNDGKCVKIPYAEKGFICPSVPDFVKVRRWPSCEVNGHIMVWFHCDGEDPQWTVPEKRAITQGEWVYRGRSEHFINAHIQEIPENAGDFSHLNHLHTPGIIFKFLQHEWKASWEPQSEPNTHCAKMFLNHSLILFGHRCSLGDIHVVASQVGPGLVFLDFEQILIGRGTIIQCVTPVEPLLQCVTHTIFYQWNVLPLIPKIILAGESVQFERDVMIWNNKKYVSKPLIVKEDSTIQRHRRWFSQFYSENSPRLQYQRDTFDF</sequence>
<dbReference type="GO" id="GO:0008203">
    <property type="term" value="P:cholesterol metabolic process"/>
    <property type="evidence" value="ECO:0007669"/>
    <property type="project" value="InterPro"/>
</dbReference>
<dbReference type="PROSITE" id="PS51296">
    <property type="entry name" value="RIESKE"/>
    <property type="match status" value="1"/>
</dbReference>
<evidence type="ECO:0000256" key="14">
    <source>
        <dbReference type="ARBA" id="ARBA00026095"/>
    </source>
</evidence>
<dbReference type="GO" id="GO:0005737">
    <property type="term" value="C:cytoplasm"/>
    <property type="evidence" value="ECO:0007669"/>
    <property type="project" value="TreeGrafter"/>
</dbReference>
<evidence type="ECO:0000256" key="16">
    <source>
        <dbReference type="ARBA" id="ARBA00049548"/>
    </source>
</evidence>
<dbReference type="Proteomes" id="UP001153269">
    <property type="component" value="Unassembled WGS sequence"/>
</dbReference>
<dbReference type="GO" id="GO:0170056">
    <property type="term" value="F:cholesterol 7-desaturase [NAD(P)H] activity"/>
    <property type="evidence" value="ECO:0007669"/>
    <property type="project" value="UniProtKB-EC"/>
</dbReference>
<keyword evidence="20" id="KW-1185">Reference proteome</keyword>
<dbReference type="SUPFAM" id="SSF50022">
    <property type="entry name" value="ISP domain"/>
    <property type="match status" value="1"/>
</dbReference>
<accession>A0A9N7YNJ2</accession>
<keyword evidence="8" id="KW-0560">Oxidoreductase</keyword>
<dbReference type="Pfam" id="PF19298">
    <property type="entry name" value="KshA_C"/>
    <property type="match status" value="1"/>
</dbReference>
<comment type="similarity">
    <text evidence="13">Belongs to the cholesterol 7-desaturase family.</text>
</comment>
<dbReference type="Gene3D" id="3.90.380.10">
    <property type="entry name" value="Naphthalene 1,2-dioxygenase Alpha Subunit, Chain A, domain 1"/>
    <property type="match status" value="1"/>
</dbReference>
<feature type="region of interest" description="Disordered" evidence="17">
    <location>
        <begin position="1"/>
        <end position="22"/>
    </location>
</feature>
<comment type="catalytic activity">
    <reaction evidence="15">
        <text>cholesterol + NADH + O2 + H(+) = 7-dehydrocholesterol + NAD(+) + 2 H2O</text>
        <dbReference type="Rhea" id="RHEA:51644"/>
        <dbReference type="ChEBI" id="CHEBI:15377"/>
        <dbReference type="ChEBI" id="CHEBI:15378"/>
        <dbReference type="ChEBI" id="CHEBI:15379"/>
        <dbReference type="ChEBI" id="CHEBI:16113"/>
        <dbReference type="ChEBI" id="CHEBI:17759"/>
        <dbReference type="ChEBI" id="CHEBI:57540"/>
        <dbReference type="ChEBI" id="CHEBI:57945"/>
        <dbReference type="EC" id="1.14.19.21"/>
    </reaction>
    <physiologicalReaction direction="left-to-right" evidence="15">
        <dbReference type="Rhea" id="RHEA:51645"/>
    </physiologicalReaction>
</comment>
<protein>
    <recommendedName>
        <fullName evidence="14">cholesterol 7-desaturase</fullName>
        <ecNumber evidence="14">1.14.19.21</ecNumber>
    </recommendedName>
</protein>
<evidence type="ECO:0000313" key="20">
    <source>
        <dbReference type="Proteomes" id="UP001153269"/>
    </source>
</evidence>
<keyword evidence="10" id="KW-0411">Iron-sulfur</keyword>
<evidence type="ECO:0000256" key="4">
    <source>
        <dbReference type="ARBA" id="ARBA00022692"/>
    </source>
</evidence>
<evidence type="ECO:0000256" key="2">
    <source>
        <dbReference type="ARBA" id="ARBA00004370"/>
    </source>
</evidence>
<keyword evidence="7" id="KW-1133">Transmembrane helix</keyword>
<evidence type="ECO:0000256" key="6">
    <source>
        <dbReference type="ARBA" id="ARBA00022723"/>
    </source>
</evidence>
<keyword evidence="9" id="KW-0408">Iron</keyword>
<dbReference type="GO" id="GO:0046872">
    <property type="term" value="F:metal ion binding"/>
    <property type="evidence" value="ECO:0007669"/>
    <property type="project" value="UniProtKB-KW"/>
</dbReference>
<evidence type="ECO:0000256" key="9">
    <source>
        <dbReference type="ARBA" id="ARBA00023004"/>
    </source>
</evidence>
<dbReference type="PANTHER" id="PTHR21266">
    <property type="entry name" value="IRON-SULFUR DOMAIN CONTAINING PROTEIN"/>
    <property type="match status" value="1"/>
</dbReference>
<keyword evidence="11" id="KW-0472">Membrane</keyword>
<comment type="cofactor">
    <cofactor evidence="1">
        <name>Fe cation</name>
        <dbReference type="ChEBI" id="CHEBI:24875"/>
    </cofactor>
</comment>
<comment type="caution">
    <text evidence="19">The sequence shown here is derived from an EMBL/GenBank/DDBJ whole genome shotgun (WGS) entry which is preliminary data.</text>
</comment>
<evidence type="ECO:0000256" key="1">
    <source>
        <dbReference type="ARBA" id="ARBA00001962"/>
    </source>
</evidence>
<dbReference type="CDD" id="cd03469">
    <property type="entry name" value="Rieske_RO_Alpha_N"/>
    <property type="match status" value="1"/>
</dbReference>
<evidence type="ECO:0000259" key="18">
    <source>
        <dbReference type="PROSITE" id="PS51296"/>
    </source>
</evidence>
<comment type="subcellular location">
    <subcellularLocation>
        <location evidence="2">Membrane</location>
    </subcellularLocation>
</comment>
<dbReference type="AlphaFoldDB" id="A0A9N7YNJ2"/>
<evidence type="ECO:0000256" key="5">
    <source>
        <dbReference type="ARBA" id="ARBA00022714"/>
    </source>
</evidence>
<dbReference type="Gene3D" id="2.102.10.10">
    <property type="entry name" value="Rieske [2Fe-2S] iron-sulphur domain"/>
    <property type="match status" value="1"/>
</dbReference>
<evidence type="ECO:0000256" key="11">
    <source>
        <dbReference type="ARBA" id="ARBA00023136"/>
    </source>
</evidence>
<evidence type="ECO:0000256" key="3">
    <source>
        <dbReference type="ARBA" id="ARBA00004972"/>
    </source>
</evidence>
<dbReference type="PANTHER" id="PTHR21266:SF32">
    <property type="entry name" value="CHOLESTEROL 7-DESATURASE NVD"/>
    <property type="match status" value="1"/>
</dbReference>
<keyword evidence="4" id="KW-0812">Transmembrane</keyword>
<dbReference type="EMBL" id="CADEAL010001580">
    <property type="protein sequence ID" value="CAB1433652.1"/>
    <property type="molecule type" value="Genomic_DNA"/>
</dbReference>
<keyword evidence="6" id="KW-0479">Metal-binding</keyword>
<gene>
    <name evidence="19" type="ORF">PLEPLA_LOCUS21743</name>
</gene>
<organism evidence="19 20">
    <name type="scientific">Pleuronectes platessa</name>
    <name type="common">European plaice</name>
    <dbReference type="NCBI Taxonomy" id="8262"/>
    <lineage>
        <taxon>Eukaryota</taxon>
        <taxon>Metazoa</taxon>
        <taxon>Chordata</taxon>
        <taxon>Craniata</taxon>
        <taxon>Vertebrata</taxon>
        <taxon>Euteleostomi</taxon>
        <taxon>Actinopterygii</taxon>
        <taxon>Neopterygii</taxon>
        <taxon>Teleostei</taxon>
        <taxon>Neoteleostei</taxon>
        <taxon>Acanthomorphata</taxon>
        <taxon>Carangaria</taxon>
        <taxon>Pleuronectiformes</taxon>
        <taxon>Pleuronectoidei</taxon>
        <taxon>Pleuronectidae</taxon>
        <taxon>Pleuronectes</taxon>
    </lineage>
</organism>
<name>A0A9N7YNJ2_PLEPL</name>
<dbReference type="GO" id="GO:0016020">
    <property type="term" value="C:membrane"/>
    <property type="evidence" value="ECO:0007669"/>
    <property type="project" value="UniProtKB-SubCell"/>
</dbReference>
<comment type="pathway">
    <text evidence="3">Hormone biosynthesis.</text>
</comment>
<evidence type="ECO:0000256" key="8">
    <source>
        <dbReference type="ARBA" id="ARBA00023002"/>
    </source>
</evidence>
<feature type="compositionally biased region" description="Low complexity" evidence="17">
    <location>
        <begin position="1"/>
        <end position="16"/>
    </location>
</feature>
<comment type="catalytic activity">
    <reaction evidence="16">
        <text>cholesterol + NADPH + O2 + H(+) = 7-dehydrocholesterol + NADP(+) + 2 H2O</text>
        <dbReference type="Rhea" id="RHEA:45024"/>
        <dbReference type="ChEBI" id="CHEBI:15377"/>
        <dbReference type="ChEBI" id="CHEBI:15378"/>
        <dbReference type="ChEBI" id="CHEBI:15379"/>
        <dbReference type="ChEBI" id="CHEBI:16113"/>
        <dbReference type="ChEBI" id="CHEBI:17759"/>
        <dbReference type="ChEBI" id="CHEBI:57783"/>
        <dbReference type="ChEBI" id="CHEBI:58349"/>
        <dbReference type="EC" id="1.14.19.21"/>
    </reaction>
    <physiologicalReaction direction="left-to-right" evidence="16">
        <dbReference type="Rhea" id="RHEA:45025"/>
    </physiologicalReaction>
</comment>
<dbReference type="GO" id="GO:0051537">
    <property type="term" value="F:2 iron, 2 sulfur cluster binding"/>
    <property type="evidence" value="ECO:0007669"/>
    <property type="project" value="UniProtKB-KW"/>
</dbReference>
<dbReference type="PROSITE" id="PS51257">
    <property type="entry name" value="PROKAR_LIPOPROTEIN"/>
    <property type="match status" value="1"/>
</dbReference>
<dbReference type="InterPro" id="IPR050584">
    <property type="entry name" value="Cholesterol_7-desaturase"/>
</dbReference>
<dbReference type="InterPro" id="IPR045605">
    <property type="entry name" value="KshA-like_C"/>
</dbReference>
<dbReference type="Pfam" id="PF00355">
    <property type="entry name" value="Rieske"/>
    <property type="match status" value="1"/>
</dbReference>
<evidence type="ECO:0000256" key="17">
    <source>
        <dbReference type="SAM" id="MobiDB-lite"/>
    </source>
</evidence>
<proteinExistence type="inferred from homology"/>
<evidence type="ECO:0000256" key="15">
    <source>
        <dbReference type="ARBA" id="ARBA00047853"/>
    </source>
</evidence>
<evidence type="ECO:0000256" key="10">
    <source>
        <dbReference type="ARBA" id="ARBA00023014"/>
    </source>
</evidence>
<reference evidence="19" key="1">
    <citation type="submission" date="2020-03" db="EMBL/GenBank/DDBJ databases">
        <authorList>
            <person name="Weist P."/>
        </authorList>
    </citation>
    <scope>NUCLEOTIDE SEQUENCE</scope>
</reference>
<feature type="domain" description="Rieske" evidence="18">
    <location>
        <begin position="74"/>
        <end position="184"/>
    </location>
</feature>
<evidence type="ECO:0000256" key="13">
    <source>
        <dbReference type="ARBA" id="ARBA00025729"/>
    </source>
</evidence>
<evidence type="ECO:0000256" key="7">
    <source>
        <dbReference type="ARBA" id="ARBA00022989"/>
    </source>
</evidence>
<keyword evidence="5" id="KW-0001">2Fe-2S</keyword>
<dbReference type="EC" id="1.14.19.21" evidence="14"/>
<evidence type="ECO:0000256" key="12">
    <source>
        <dbReference type="ARBA" id="ARBA00025712"/>
    </source>
</evidence>
<comment type="pathway">
    <text evidence="12">Steroid hormone biosynthesis; dafachronic acid biosynthesis.</text>
</comment>
<dbReference type="InterPro" id="IPR036922">
    <property type="entry name" value="Rieske_2Fe-2S_sf"/>
</dbReference>
<evidence type="ECO:0000313" key="19">
    <source>
        <dbReference type="EMBL" id="CAB1433652.1"/>
    </source>
</evidence>